<organism evidence="7 8">
    <name type="scientific">Port-miou virus</name>
    <dbReference type="NCBI Taxonomy" id="1733873"/>
    <lineage>
        <taxon>Viruses</taxon>
        <taxon>Varidnaviria</taxon>
        <taxon>Bamfordvirae</taxon>
        <taxon>Nucleocytoviricota</taxon>
        <taxon>Megaviricetes</taxon>
        <taxon>Pimascovirales</taxon>
        <taxon>Pimascovirales incertae sedis</taxon>
        <taxon>Marseilleviridae</taxon>
        <taxon>Losannavirus</taxon>
        <taxon>Losannavirus lausannense</taxon>
        <taxon>Lausannevirus</taxon>
    </lineage>
</organism>
<dbReference type="InterPro" id="IPR005140">
    <property type="entry name" value="eRF1_Pelota-like_N"/>
</dbReference>
<comment type="similarity">
    <text evidence="2">Belongs to the eukaryotic release factor 1 family.</text>
</comment>
<comment type="subunit">
    <text evidence="3">Heterodimer of two subunits, one of which binds GTP.</text>
</comment>
<dbReference type="InterPro" id="IPR042226">
    <property type="entry name" value="eFR1_2_sf"/>
</dbReference>
<evidence type="ECO:0000256" key="1">
    <source>
        <dbReference type="ARBA" id="ARBA00004496"/>
    </source>
</evidence>
<keyword evidence="5" id="KW-0648">Protein biosynthesis</keyword>
<dbReference type="InterPro" id="IPR005141">
    <property type="entry name" value="eRF1_2"/>
</dbReference>
<gene>
    <name evidence="7" type="ORF">PMV_146</name>
</gene>
<evidence type="ECO:0000256" key="5">
    <source>
        <dbReference type="ARBA" id="ARBA00022917"/>
    </source>
</evidence>
<dbReference type="InterPro" id="IPR005142">
    <property type="entry name" value="eRF1_3"/>
</dbReference>
<dbReference type="PANTHER" id="PTHR10113">
    <property type="entry name" value="PEPTIDE CHAIN RELEASE FACTOR SUBUNIT 1"/>
    <property type="match status" value="1"/>
</dbReference>
<dbReference type="InterPro" id="IPR024049">
    <property type="entry name" value="eRF1_1_sf"/>
</dbReference>
<dbReference type="NCBIfam" id="TIGR03676">
    <property type="entry name" value="aRF1_eRF1"/>
    <property type="match status" value="1"/>
</dbReference>
<dbReference type="SUPFAM" id="SSF55481">
    <property type="entry name" value="N-terminal domain of eukaryotic peptide chain release factor subunit 1, ERF1"/>
    <property type="match status" value="1"/>
</dbReference>
<dbReference type="FunFam" id="3.30.960.10:FF:000003">
    <property type="entry name" value="Peptide chain release factor subunit 1"/>
    <property type="match status" value="1"/>
</dbReference>
<dbReference type="Gene3D" id="3.30.960.10">
    <property type="entry name" value="eRF1 domain 1"/>
    <property type="match status" value="1"/>
</dbReference>
<protein>
    <submittedName>
        <fullName evidence="7">Eukaryotic peptide chain release factor subunit 1</fullName>
    </submittedName>
</protein>
<dbReference type="Pfam" id="PF03463">
    <property type="entry name" value="eRF1_1"/>
    <property type="match status" value="1"/>
</dbReference>
<evidence type="ECO:0000256" key="3">
    <source>
        <dbReference type="ARBA" id="ARBA00011520"/>
    </source>
</evidence>
<sequence length="384" mass="42603">MADLEIFRLKRLIKFLDSAKGSGTSLVTLALPPGEQISRAMTMLTNEHGTASNIKSRVNRLSVLGAIVSCQQKLKLLTKVPENGLVIFSGTVMLPEGKEKKVAFDVEPFRPISQKVYACDSVFHTECLKELLYDDKTYGFIIVDGSGALFATLSGSTRTTLLSFQVSLPKKHGRGGQSALRFERLRKEKRHNYLRKVAENATQCFLQDNKCNVIGIVIAGSAEFKTKLLESDLFDQRLRTKVLGLFDIPYGGDAGLSQAIDMSQNLLGGVKYAKEKEVLSLFFREIAKDTNTYCFGKKEALHALELGAVETLIVFQDSGETHESRPFVDWICENYGNFGCALELVSDSTPESSQFIKGFGGIGCILRYPVEFGVETNEENDDFW</sequence>
<evidence type="ECO:0000313" key="8">
    <source>
        <dbReference type="Proteomes" id="UP000319438"/>
    </source>
</evidence>
<proteinExistence type="inferred from homology"/>
<dbReference type="InterPro" id="IPR029064">
    <property type="entry name" value="Ribosomal_eL30-like_sf"/>
</dbReference>
<evidence type="ECO:0000256" key="4">
    <source>
        <dbReference type="ARBA" id="ARBA00022490"/>
    </source>
</evidence>
<dbReference type="Pfam" id="PF03464">
    <property type="entry name" value="eRF1_2"/>
    <property type="match status" value="1"/>
</dbReference>
<evidence type="ECO:0000313" key="7">
    <source>
        <dbReference type="EMBL" id="ALH06844.1"/>
    </source>
</evidence>
<dbReference type="Pfam" id="PF03465">
    <property type="entry name" value="eRF1_3"/>
    <property type="match status" value="1"/>
</dbReference>
<evidence type="ECO:0000259" key="6">
    <source>
        <dbReference type="SMART" id="SM01194"/>
    </source>
</evidence>
<evidence type="ECO:0000256" key="2">
    <source>
        <dbReference type="ARBA" id="ARBA00005326"/>
    </source>
</evidence>
<dbReference type="Proteomes" id="UP000319438">
    <property type="component" value="Segment"/>
</dbReference>
<reference evidence="7" key="1">
    <citation type="journal article" date="2015" name="Genome Announc.">
        <title>Complete Genome Sequence of a New Member of the Marseilleviridae Recovered from the Brackish Submarine Spring in the Cassis Port-Miou Calanque, France.</title>
        <authorList>
            <person name="Doutre G."/>
            <person name="Arfib B."/>
            <person name="Rochette P."/>
            <person name="Claverie J.M."/>
            <person name="Bonin P."/>
            <person name="Abergel C."/>
        </authorList>
    </citation>
    <scope>NUCLEOTIDE SEQUENCE [LARGE SCALE GENOMIC DNA]</scope>
    <source>
        <strain evidence="7">1</strain>
    </source>
</reference>
<dbReference type="SUPFAM" id="SSF53137">
    <property type="entry name" value="Translational machinery components"/>
    <property type="match status" value="1"/>
</dbReference>
<dbReference type="SUPFAM" id="SSF55315">
    <property type="entry name" value="L30e-like"/>
    <property type="match status" value="1"/>
</dbReference>
<dbReference type="SMART" id="SM01194">
    <property type="entry name" value="eRF1_1"/>
    <property type="match status" value="1"/>
</dbReference>
<feature type="domain" description="eRF1/Pelota-like N-terminal" evidence="6">
    <location>
        <begin position="1"/>
        <end position="133"/>
    </location>
</feature>
<name>A0A0N9PUD6_9VIRU</name>
<dbReference type="Gene3D" id="3.30.420.60">
    <property type="entry name" value="eRF1 domain 2"/>
    <property type="match status" value="1"/>
</dbReference>
<dbReference type="InterPro" id="IPR004403">
    <property type="entry name" value="Peptide_chain-rel_eRF1/aRF1"/>
</dbReference>
<accession>A0A0N9PUD6</accession>
<dbReference type="Gene3D" id="3.30.1330.30">
    <property type="match status" value="2"/>
</dbReference>
<dbReference type="EMBL" id="KT428292">
    <property type="protein sequence ID" value="ALH06844.1"/>
    <property type="molecule type" value="Genomic_DNA"/>
</dbReference>
<dbReference type="FunFam" id="3.30.420.60:FF:000003">
    <property type="entry name" value="Peptide chain release factor subunit 1"/>
    <property type="match status" value="1"/>
</dbReference>
<comment type="subcellular location">
    <subcellularLocation>
        <location evidence="1">Cytoplasm</location>
    </subcellularLocation>
</comment>
<keyword evidence="4" id="KW-0963">Cytoplasm</keyword>